<dbReference type="OMA" id="ECRIQVK"/>
<feature type="compositionally biased region" description="Basic and acidic residues" evidence="1">
    <location>
        <begin position="16"/>
        <end position="26"/>
    </location>
</feature>
<dbReference type="RefSeq" id="XP_004225204.1">
    <property type="nucleotide sequence ID" value="XM_004225156.1"/>
</dbReference>
<dbReference type="OrthoDB" id="67700at2759"/>
<name>K6VIP3_PLACD</name>
<dbReference type="KEGG" id="pcy:PCYB_146850"/>
<dbReference type="EMBL" id="DF157106">
    <property type="protein sequence ID" value="GAB69257.1"/>
    <property type="molecule type" value="Genomic_DNA"/>
</dbReference>
<sequence length="163" mass="18858">MFDKFKNIVNLNNSGAEKDEAKKAEANENPEASAPVQGDPSLEGAEEKTFFDEMLGAPQYTYEQFLKVLKSPQEERGDTDDLKKHWGYPRRWKVILWDLHIQNYMSSDFNAFVDFDFGGNREECRIQVKRLQHENLRKGEDEKLPADPCGVQRCSGAKKKHEF</sequence>
<evidence type="ECO:0000256" key="1">
    <source>
        <dbReference type="SAM" id="MobiDB-lite"/>
    </source>
</evidence>
<evidence type="ECO:0000313" key="2">
    <source>
        <dbReference type="EMBL" id="GAB69257.1"/>
    </source>
</evidence>
<feature type="region of interest" description="Disordered" evidence="1">
    <location>
        <begin position="1"/>
        <end position="47"/>
    </location>
</feature>
<dbReference type="AlphaFoldDB" id="K6VIP3"/>
<gene>
    <name evidence="2" type="ORF">PCYB_146850</name>
</gene>
<dbReference type="VEuPathDB" id="PlasmoDB:PCYB_146850"/>
<dbReference type="eggNOG" id="ENOG502R9WP">
    <property type="taxonomic scope" value="Eukaryota"/>
</dbReference>
<dbReference type="GeneID" id="14695639"/>
<protein>
    <submittedName>
        <fullName evidence="2">Uncharacterized protein</fullName>
    </submittedName>
</protein>
<dbReference type="PhylomeDB" id="K6VIP3"/>
<reference evidence="2 3" key="1">
    <citation type="journal article" date="2012" name="Nat. Genet.">
        <title>Plasmodium cynomolgi genome sequences provide insight into Plasmodium vivax and the monkey malaria clade.</title>
        <authorList>
            <person name="Tachibana S."/>
            <person name="Sullivan S.A."/>
            <person name="Kawai S."/>
            <person name="Nakamura S."/>
            <person name="Kim H.R."/>
            <person name="Goto N."/>
            <person name="Arisue N."/>
            <person name="Palacpac N.M.Q."/>
            <person name="Honma H."/>
            <person name="Yagi M."/>
            <person name="Tougan T."/>
            <person name="Katakai Y."/>
            <person name="Kaneko O."/>
            <person name="Mita T."/>
            <person name="Kita K."/>
            <person name="Yasutomi Y."/>
            <person name="Sutton P.L."/>
            <person name="Shakhbatyan R."/>
            <person name="Horii T."/>
            <person name="Yasunaga T."/>
            <person name="Barnwell J.W."/>
            <person name="Escalante A.A."/>
            <person name="Carlton J.M."/>
            <person name="Tanabe K."/>
        </authorList>
    </citation>
    <scope>NUCLEOTIDE SEQUENCE [LARGE SCALE GENOMIC DNA]</scope>
    <source>
        <strain evidence="2 3">B</strain>
    </source>
</reference>
<organism evidence="2 3">
    <name type="scientific">Plasmodium cynomolgi (strain B)</name>
    <dbReference type="NCBI Taxonomy" id="1120755"/>
    <lineage>
        <taxon>Eukaryota</taxon>
        <taxon>Sar</taxon>
        <taxon>Alveolata</taxon>
        <taxon>Apicomplexa</taxon>
        <taxon>Aconoidasida</taxon>
        <taxon>Haemosporida</taxon>
        <taxon>Plasmodiidae</taxon>
        <taxon>Plasmodium</taxon>
        <taxon>Plasmodium (Plasmodium)</taxon>
    </lineage>
</organism>
<dbReference type="PANTHER" id="PTHR46436">
    <property type="entry name" value="CENTROSOMAL PROTEIN OF 76 KDA"/>
    <property type="match status" value="1"/>
</dbReference>
<proteinExistence type="predicted"/>
<keyword evidence="3" id="KW-1185">Reference proteome</keyword>
<dbReference type="Proteomes" id="UP000006319">
    <property type="component" value="Chromosome 14"/>
</dbReference>
<dbReference type="InterPro" id="IPR052299">
    <property type="entry name" value="CEP76"/>
</dbReference>
<accession>K6VIP3</accession>
<evidence type="ECO:0000313" key="3">
    <source>
        <dbReference type="Proteomes" id="UP000006319"/>
    </source>
</evidence>
<dbReference type="PANTHER" id="PTHR46436:SF2">
    <property type="entry name" value="CHROMOSOME UNDETERMINED SCAFFOLD_119, WHOLE GENOME SHOTGUN SEQUENCE"/>
    <property type="match status" value="1"/>
</dbReference>